<gene>
    <name evidence="1" type="primary">tubb</name>
    <name evidence="1" type="ORF">DAT39_000540</name>
</gene>
<organism evidence="1 2">
    <name type="scientific">Clarias magur</name>
    <name type="common">Asian catfish</name>
    <name type="synonym">Macropteronotus magur</name>
    <dbReference type="NCBI Taxonomy" id="1594786"/>
    <lineage>
        <taxon>Eukaryota</taxon>
        <taxon>Metazoa</taxon>
        <taxon>Chordata</taxon>
        <taxon>Craniata</taxon>
        <taxon>Vertebrata</taxon>
        <taxon>Euteleostomi</taxon>
        <taxon>Actinopterygii</taxon>
        <taxon>Neopterygii</taxon>
        <taxon>Teleostei</taxon>
        <taxon>Ostariophysi</taxon>
        <taxon>Siluriformes</taxon>
        <taxon>Clariidae</taxon>
        <taxon>Clarias</taxon>
    </lineage>
</organism>
<dbReference type="Proteomes" id="UP000727407">
    <property type="component" value="Unassembled WGS sequence"/>
</dbReference>
<name>A0A8J4XGZ8_CLAMG</name>
<feature type="non-terminal residue" evidence="1">
    <location>
        <position position="73"/>
    </location>
</feature>
<accession>A0A8J4XGZ8</accession>
<feature type="non-terminal residue" evidence="1">
    <location>
        <position position="1"/>
    </location>
</feature>
<dbReference type="EMBL" id="QNUK01000002">
    <property type="protein sequence ID" value="KAF5909770.1"/>
    <property type="molecule type" value="Genomic_DNA"/>
</dbReference>
<reference evidence="1" key="1">
    <citation type="submission" date="2020-07" db="EMBL/GenBank/DDBJ databases">
        <title>Clarias magur genome sequencing, assembly and annotation.</title>
        <authorList>
            <person name="Kushwaha B."/>
            <person name="Kumar R."/>
            <person name="Das P."/>
            <person name="Joshi C.G."/>
            <person name="Kumar D."/>
            <person name="Nagpure N.S."/>
            <person name="Pandey M."/>
            <person name="Agarwal S."/>
            <person name="Srivastava S."/>
            <person name="Singh M."/>
            <person name="Sahoo L."/>
            <person name="Jayasankar P."/>
            <person name="Meher P.K."/>
            <person name="Koringa P.G."/>
            <person name="Iquebal M.A."/>
            <person name="Das S.P."/>
            <person name="Bit A."/>
            <person name="Patnaik S."/>
            <person name="Patel N."/>
            <person name="Shah T.M."/>
            <person name="Hinsu A."/>
            <person name="Jena J.K."/>
        </authorList>
    </citation>
    <scope>NUCLEOTIDE SEQUENCE</scope>
    <source>
        <strain evidence="1">CIFAMagur01</strain>
        <tissue evidence="1">Testis</tissue>
    </source>
</reference>
<sequence length="73" mass="8214">FWKVISNEHGIDPTGNFYDPSNQQLGINVYYNEGPGGKYFKYSGCAGGLGARDLGLYKVWTAWPNVQSRQLRL</sequence>
<dbReference type="AlphaFoldDB" id="A0A8J4XGZ8"/>
<proteinExistence type="predicted"/>
<comment type="caution">
    <text evidence="1">The sequence shown here is derived from an EMBL/GenBank/DDBJ whole genome shotgun (WGS) entry which is preliminary data.</text>
</comment>
<evidence type="ECO:0000313" key="2">
    <source>
        <dbReference type="Proteomes" id="UP000727407"/>
    </source>
</evidence>
<dbReference type="OrthoDB" id="1662883at2759"/>
<evidence type="ECO:0000313" key="1">
    <source>
        <dbReference type="EMBL" id="KAF5909770.1"/>
    </source>
</evidence>
<protein>
    <submittedName>
        <fullName evidence="1">Tubulin beta chain-like</fullName>
    </submittedName>
</protein>
<keyword evidence="2" id="KW-1185">Reference proteome</keyword>